<evidence type="ECO:0000313" key="1">
    <source>
        <dbReference type="EMBL" id="MFD1779782.1"/>
    </source>
</evidence>
<organism evidence="1 2">
    <name type="scientific">Fredinandcohnia salidurans</name>
    <dbReference type="NCBI Taxonomy" id="2595041"/>
    <lineage>
        <taxon>Bacteria</taxon>
        <taxon>Bacillati</taxon>
        <taxon>Bacillota</taxon>
        <taxon>Bacilli</taxon>
        <taxon>Bacillales</taxon>
        <taxon>Bacillaceae</taxon>
        <taxon>Fredinandcohnia</taxon>
    </lineage>
</organism>
<name>A0ABW4MQQ9_9BACI</name>
<dbReference type="EMBL" id="JBHUEK010000022">
    <property type="protein sequence ID" value="MFD1779782.1"/>
    <property type="molecule type" value="Genomic_DNA"/>
</dbReference>
<dbReference type="RefSeq" id="WP_388039159.1">
    <property type="nucleotide sequence ID" value="NZ_JBHUEK010000022.1"/>
</dbReference>
<dbReference type="Proteomes" id="UP001597227">
    <property type="component" value="Unassembled WGS sequence"/>
</dbReference>
<gene>
    <name evidence="1" type="ORF">ACFSFW_14040</name>
</gene>
<keyword evidence="2" id="KW-1185">Reference proteome</keyword>
<dbReference type="InterPro" id="IPR008930">
    <property type="entry name" value="Terpenoid_cyclase/PrenylTrfase"/>
</dbReference>
<accession>A0ABW4MQQ9</accession>
<protein>
    <submittedName>
        <fullName evidence="1">Uncharacterized protein</fullName>
    </submittedName>
</protein>
<reference evidence="2" key="1">
    <citation type="journal article" date="2019" name="Int. J. Syst. Evol. Microbiol.">
        <title>The Global Catalogue of Microorganisms (GCM) 10K type strain sequencing project: providing services to taxonomists for standard genome sequencing and annotation.</title>
        <authorList>
            <consortium name="The Broad Institute Genomics Platform"/>
            <consortium name="The Broad Institute Genome Sequencing Center for Infectious Disease"/>
            <person name="Wu L."/>
            <person name="Ma J."/>
        </authorList>
    </citation>
    <scope>NUCLEOTIDE SEQUENCE [LARGE SCALE GENOMIC DNA]</scope>
    <source>
        <strain evidence="2">CCUG 15531</strain>
    </source>
</reference>
<evidence type="ECO:0000313" key="2">
    <source>
        <dbReference type="Proteomes" id="UP001597227"/>
    </source>
</evidence>
<sequence length="370" mass="42381">MYYTKSFNKLDSLFDGFFEWLAGQYDPVTGGFYYAKSSVSDSSFTPDIESTAQALNILSRNELFTKMPVEVRAKFVSFFQDKQDPETGYFLDEDPNMKHDEVMVSRAINYSLNSLQRLGGEPLYPSPVDLNKAPIYVYSEEAYLNKWKSISLVNSWRGCDLLASSCMYIGQMDKNRQEKMIQVAANYLESIQDPETGLWGEGSMYVRISGTFKLHTFYHKFGLPMPRVEKMYQSILHCLRTEIAKDMCYIRNPIDLLSYINLDIPIQELEEIIQITVDNMEKLKRPDGGFSREIEHSPTAPNVAQVKSDEYYPDMPVAVHLGKGLYEGDMNASTQATLIRLQLHKLVGKTAEPIKGSENFYNLLKNRLQV</sequence>
<proteinExistence type="predicted"/>
<comment type="caution">
    <text evidence="1">The sequence shown here is derived from an EMBL/GenBank/DDBJ whole genome shotgun (WGS) entry which is preliminary data.</text>
</comment>
<dbReference type="SUPFAM" id="SSF48239">
    <property type="entry name" value="Terpenoid cyclases/Protein prenyltransferases"/>
    <property type="match status" value="1"/>
</dbReference>